<keyword evidence="3" id="KW-0732">Signal</keyword>
<dbReference type="InterPro" id="IPR013096">
    <property type="entry name" value="Cupin_2"/>
</dbReference>
<gene>
    <name evidence="5" type="ORF">JY651_44185</name>
</gene>
<name>A0ABX7NXF1_9BACT</name>
<evidence type="ECO:0000259" key="4">
    <source>
        <dbReference type="Pfam" id="PF07883"/>
    </source>
</evidence>
<feature type="compositionally biased region" description="Low complexity" evidence="2">
    <location>
        <begin position="30"/>
        <end position="99"/>
    </location>
</feature>
<dbReference type="InterPro" id="IPR011051">
    <property type="entry name" value="RmlC_Cupin_sf"/>
</dbReference>
<feature type="chain" id="PRO_5046405318" evidence="3">
    <location>
        <begin position="22"/>
        <end position="228"/>
    </location>
</feature>
<evidence type="ECO:0000256" key="3">
    <source>
        <dbReference type="SAM" id="SignalP"/>
    </source>
</evidence>
<dbReference type="RefSeq" id="WP_206723643.1">
    <property type="nucleotide sequence ID" value="NZ_CP071090.1"/>
</dbReference>
<feature type="region of interest" description="Disordered" evidence="2">
    <location>
        <begin position="17"/>
        <end position="100"/>
    </location>
</feature>
<dbReference type="Gene3D" id="2.60.120.10">
    <property type="entry name" value="Jelly Rolls"/>
    <property type="match status" value="1"/>
</dbReference>
<dbReference type="InterPro" id="IPR014710">
    <property type="entry name" value="RmlC-like_jellyroll"/>
</dbReference>
<keyword evidence="1" id="KW-0479">Metal-binding</keyword>
<dbReference type="PANTHER" id="PTHR35848:SF6">
    <property type="entry name" value="CUPIN TYPE-2 DOMAIN-CONTAINING PROTEIN"/>
    <property type="match status" value="1"/>
</dbReference>
<protein>
    <submittedName>
        <fullName evidence="5">Cupin domain-containing protein</fullName>
    </submittedName>
</protein>
<dbReference type="Pfam" id="PF07883">
    <property type="entry name" value="Cupin_2"/>
    <property type="match status" value="1"/>
</dbReference>
<keyword evidence="6" id="KW-1185">Reference proteome</keyword>
<proteinExistence type="predicted"/>
<dbReference type="SUPFAM" id="SSF51182">
    <property type="entry name" value="RmlC-like cupins"/>
    <property type="match status" value="1"/>
</dbReference>
<feature type="signal peptide" evidence="3">
    <location>
        <begin position="1"/>
        <end position="21"/>
    </location>
</feature>
<accession>A0ABX7NXF1</accession>
<dbReference type="PANTHER" id="PTHR35848">
    <property type="entry name" value="OXALATE-BINDING PROTEIN"/>
    <property type="match status" value="1"/>
</dbReference>
<reference evidence="5 6" key="1">
    <citation type="submission" date="2021-02" db="EMBL/GenBank/DDBJ databases">
        <title>De Novo genome assembly of isolated myxobacteria.</title>
        <authorList>
            <person name="Stevens D.C."/>
        </authorList>
    </citation>
    <scope>NUCLEOTIDE SEQUENCE [LARGE SCALE GENOMIC DNA]</scope>
    <source>
        <strain evidence="6">SCPEA02</strain>
    </source>
</reference>
<feature type="domain" description="Cupin type-2" evidence="4">
    <location>
        <begin position="138"/>
        <end position="194"/>
    </location>
</feature>
<organism evidence="5 6">
    <name type="scientific">Pyxidicoccus parkwayensis</name>
    <dbReference type="NCBI Taxonomy" id="2813578"/>
    <lineage>
        <taxon>Bacteria</taxon>
        <taxon>Pseudomonadati</taxon>
        <taxon>Myxococcota</taxon>
        <taxon>Myxococcia</taxon>
        <taxon>Myxococcales</taxon>
        <taxon>Cystobacterineae</taxon>
        <taxon>Myxococcaceae</taxon>
        <taxon>Pyxidicoccus</taxon>
    </lineage>
</organism>
<evidence type="ECO:0000313" key="5">
    <source>
        <dbReference type="EMBL" id="QSQ22066.1"/>
    </source>
</evidence>
<dbReference type="EMBL" id="CP071090">
    <property type="protein sequence ID" value="QSQ22066.1"/>
    <property type="molecule type" value="Genomic_DNA"/>
</dbReference>
<dbReference type="Proteomes" id="UP000662747">
    <property type="component" value="Chromosome"/>
</dbReference>
<evidence type="ECO:0000256" key="2">
    <source>
        <dbReference type="SAM" id="MobiDB-lite"/>
    </source>
</evidence>
<evidence type="ECO:0000313" key="6">
    <source>
        <dbReference type="Proteomes" id="UP000662747"/>
    </source>
</evidence>
<sequence>MRSRLLIPVLAVAGTATLSWAREPAPAPAKPTASASAPIAQAAPQLAAPSAKPVTASASTPPGATPPASTAQPPAPAASAPSTAQAPTPVAPTGPASPTVRYRVPTAEAPRHVIAGGKGRATLLLNPSTGATAASVTLLELQPGAEVPEHTHDTSAEILYIEQGTAEMTVSGEKLRVGKADAVYIPAGAKHSARVLPGATFKAVQVYAGPGPEQRFTQGPRENAPHGR</sequence>
<dbReference type="InterPro" id="IPR051610">
    <property type="entry name" value="GPI/OXD"/>
</dbReference>
<evidence type="ECO:0000256" key="1">
    <source>
        <dbReference type="ARBA" id="ARBA00022723"/>
    </source>
</evidence>